<dbReference type="Gene3D" id="2.40.70.10">
    <property type="entry name" value="Acid Proteases"/>
    <property type="match status" value="1"/>
</dbReference>
<dbReference type="InterPro" id="IPR005162">
    <property type="entry name" value="Retrotrans_gag_dom"/>
</dbReference>
<evidence type="ECO:0000256" key="1">
    <source>
        <dbReference type="ARBA" id="ARBA00022679"/>
    </source>
</evidence>
<keyword evidence="1" id="KW-0808">Transferase</keyword>
<dbReference type="InterPro" id="IPR050951">
    <property type="entry name" value="Retrovirus_Pol_polyprotein"/>
</dbReference>
<keyword evidence="8" id="KW-1185">Reference proteome</keyword>
<dbReference type="PANTHER" id="PTHR37984:SF5">
    <property type="entry name" value="PROTEIN NYNRIN-LIKE"/>
    <property type="match status" value="1"/>
</dbReference>
<dbReference type="GeneID" id="104709283"/>
<dbReference type="Proteomes" id="UP000694864">
    <property type="component" value="Chromosome 8"/>
</dbReference>
<dbReference type="SUPFAM" id="SSF56672">
    <property type="entry name" value="DNA/RNA polymerases"/>
    <property type="match status" value="1"/>
</dbReference>
<evidence type="ECO:0000259" key="7">
    <source>
        <dbReference type="PROSITE" id="PS50878"/>
    </source>
</evidence>
<evidence type="ECO:0000313" key="9">
    <source>
        <dbReference type="RefSeq" id="XP_010424225.1"/>
    </source>
</evidence>
<reference evidence="9" key="2">
    <citation type="submission" date="2025-08" db="UniProtKB">
        <authorList>
            <consortium name="RefSeq"/>
        </authorList>
    </citation>
    <scope>IDENTIFICATION</scope>
    <source>
        <tissue evidence="9">Leaf</tissue>
    </source>
</reference>
<evidence type="ECO:0000256" key="4">
    <source>
        <dbReference type="ARBA" id="ARBA00022759"/>
    </source>
</evidence>
<evidence type="ECO:0000256" key="3">
    <source>
        <dbReference type="ARBA" id="ARBA00022722"/>
    </source>
</evidence>
<feature type="domain" description="Reverse transcriptase" evidence="7">
    <location>
        <begin position="543"/>
        <end position="731"/>
    </location>
</feature>
<keyword evidence="2" id="KW-0548">Nucleotidyltransferase</keyword>
<dbReference type="InterPro" id="IPR000477">
    <property type="entry name" value="RT_dom"/>
</dbReference>
<dbReference type="Pfam" id="PF00078">
    <property type="entry name" value="RVT_1"/>
    <property type="match status" value="1"/>
</dbReference>
<feature type="compositionally biased region" description="Acidic residues" evidence="6">
    <location>
        <begin position="324"/>
        <end position="338"/>
    </location>
</feature>
<keyword evidence="4" id="KW-0378">Hydrolase</keyword>
<organism evidence="8 9">
    <name type="scientific">Camelina sativa</name>
    <name type="common">False flax</name>
    <name type="synonym">Myagrum sativum</name>
    <dbReference type="NCBI Taxonomy" id="90675"/>
    <lineage>
        <taxon>Eukaryota</taxon>
        <taxon>Viridiplantae</taxon>
        <taxon>Streptophyta</taxon>
        <taxon>Embryophyta</taxon>
        <taxon>Tracheophyta</taxon>
        <taxon>Spermatophyta</taxon>
        <taxon>Magnoliopsida</taxon>
        <taxon>eudicotyledons</taxon>
        <taxon>Gunneridae</taxon>
        <taxon>Pentapetalae</taxon>
        <taxon>rosids</taxon>
        <taxon>malvids</taxon>
        <taxon>Brassicales</taxon>
        <taxon>Brassicaceae</taxon>
        <taxon>Camelineae</taxon>
        <taxon>Camelina</taxon>
    </lineage>
</organism>
<dbReference type="CDD" id="cd00303">
    <property type="entry name" value="retropepsin_like"/>
    <property type="match status" value="1"/>
</dbReference>
<evidence type="ECO:0000313" key="8">
    <source>
        <dbReference type="Proteomes" id="UP000694864"/>
    </source>
</evidence>
<proteinExistence type="predicted"/>
<keyword evidence="5" id="KW-0511">Multifunctional enzyme</keyword>
<dbReference type="Pfam" id="PF17919">
    <property type="entry name" value="RT_RNaseH_2"/>
    <property type="match status" value="1"/>
</dbReference>
<dbReference type="InterPro" id="IPR043502">
    <property type="entry name" value="DNA/RNA_pol_sf"/>
</dbReference>
<keyword evidence="3" id="KW-0540">Nuclease</keyword>
<evidence type="ECO:0000256" key="5">
    <source>
        <dbReference type="ARBA" id="ARBA00023268"/>
    </source>
</evidence>
<name>A0ABM0TCK4_CAMSA</name>
<feature type="region of interest" description="Disordered" evidence="6">
    <location>
        <begin position="73"/>
        <end position="93"/>
    </location>
</feature>
<dbReference type="InterPro" id="IPR021109">
    <property type="entry name" value="Peptidase_aspartic_dom_sf"/>
</dbReference>
<dbReference type="RefSeq" id="XP_010424225.1">
    <property type="nucleotide sequence ID" value="XM_010425923.1"/>
</dbReference>
<dbReference type="Gene3D" id="3.10.10.10">
    <property type="entry name" value="HIV Type 1 Reverse Transcriptase, subunit A, domain 1"/>
    <property type="match status" value="1"/>
</dbReference>
<dbReference type="Pfam" id="PF03732">
    <property type="entry name" value="Retrotrans_gag"/>
    <property type="match status" value="1"/>
</dbReference>
<feature type="region of interest" description="Disordered" evidence="6">
    <location>
        <begin position="324"/>
        <end position="345"/>
    </location>
</feature>
<dbReference type="Gene3D" id="3.30.70.270">
    <property type="match status" value="2"/>
</dbReference>
<dbReference type="PANTHER" id="PTHR37984">
    <property type="entry name" value="PROTEIN CBG26694"/>
    <property type="match status" value="1"/>
</dbReference>
<feature type="region of interest" description="Disordered" evidence="6">
    <location>
        <begin position="235"/>
        <end position="258"/>
    </location>
</feature>
<sequence>MAETRSQTMLKETVAREASVVVREAEEALGSQICQMIARTDALEKKIVEQNEKMDQNIKEMFSAIRLLSSSKEPVQDSLRQDPSSSSKAPVQVSLVRDLSPPRVSVSKELGPDVRAQGCIGQATSPEGYDGITGIGNIDFPRFDGSGSKLKERFDDVLDDPIDELKRLNETEGIVDYHQKFELLRTRVNMSEDYLVSAYLAGLRVDTQMHVRMFQPQTVHHCLMLGRLYEKAHPQRPSQQTWSSAKASGGSVGGKGILGVKKEYPQESKVVEKSDGLNSKKFLSNAEMSERRAKGLCYFCDEKYTPDHYLKHKKKQLFLIEVDDGEEESEDEGQSSDEDQVKPRVSVSAVSGVEEYDTMRVKGTFRKKIIYMLIDLGSTHNFMDPRSADMLGCVVDASRQSRVSVADGRKLAVSGVVNNFQWKLQNTTFAANFMLIPLGGVDVVLGIQWLQTLGVISWELKELEMSIKYGKQQVMLHGIKPGSVRAMKASKFKKIKEQEAQISMIYAIEGGSTEELRLSNVEGSSQLGPKEKGVEALLQEFEGVFKEPTELPPFRENHNHKIPLKDGANPVNLRPYRYAVHQKKWGLNELTIKDRFPIPLIEDLLDELGGSSIYSKIDLRAGYHQVRMDLDDVHKTAFKTHSGHYEYLVMPFGLTNAPATFQSLMNTVFRKYLRKFVLIFFDDILIYSATKEEHAEHLQAFFQLMEENQLFAKRSKCSFVADKVEYLGHYIEGRGVSTDPSKIAAVADWPIPGSLKQLRGFLGLAGYYRRFIQNFGTIARPLTALTKKDAFVWSDEAQQAFNELKKALCEAPVLALPRFDKPFLVETDESSQGIGAVLMQEGHPLAYISRHLKGKQLLLSIYEKELMMQPNPILNMADVADVGVPRTRIICLNLAIIADDDDDHVDDEDEDLMEDISVYNRS</sequence>
<evidence type="ECO:0000256" key="6">
    <source>
        <dbReference type="SAM" id="MobiDB-lite"/>
    </source>
</evidence>
<evidence type="ECO:0000256" key="2">
    <source>
        <dbReference type="ARBA" id="ARBA00022695"/>
    </source>
</evidence>
<accession>A0ABM0TCK4</accession>
<keyword evidence="4" id="KW-0255">Endonuclease</keyword>
<dbReference type="PROSITE" id="PS50878">
    <property type="entry name" value="RT_POL"/>
    <property type="match status" value="1"/>
</dbReference>
<gene>
    <name evidence="9" type="primary">LOC104709283</name>
</gene>
<protein>
    <submittedName>
        <fullName evidence="9">Uncharacterized protein LOC104709283</fullName>
    </submittedName>
</protein>
<dbReference type="Pfam" id="PF13650">
    <property type="entry name" value="Asp_protease_2"/>
    <property type="match status" value="1"/>
</dbReference>
<dbReference type="InterPro" id="IPR041577">
    <property type="entry name" value="RT_RNaseH_2"/>
</dbReference>
<dbReference type="CDD" id="cd01647">
    <property type="entry name" value="RT_LTR"/>
    <property type="match status" value="1"/>
</dbReference>
<reference evidence="8" key="1">
    <citation type="journal article" date="2014" name="Nat. Commun.">
        <title>The emerging biofuel crop Camelina sativa retains a highly undifferentiated hexaploid genome structure.</title>
        <authorList>
            <person name="Kagale S."/>
            <person name="Koh C."/>
            <person name="Nixon J."/>
            <person name="Bollina V."/>
            <person name="Clarke W.E."/>
            <person name="Tuteja R."/>
            <person name="Spillane C."/>
            <person name="Robinson S.J."/>
            <person name="Links M.G."/>
            <person name="Clarke C."/>
            <person name="Higgins E.E."/>
            <person name="Huebert T."/>
            <person name="Sharpe A.G."/>
            <person name="Parkin I.A."/>
        </authorList>
    </citation>
    <scope>NUCLEOTIDE SEQUENCE [LARGE SCALE GENOMIC DNA]</scope>
    <source>
        <strain evidence="8">cv. DH55</strain>
    </source>
</reference>
<dbReference type="InterPro" id="IPR043128">
    <property type="entry name" value="Rev_trsase/Diguanyl_cyclase"/>
</dbReference>